<dbReference type="CDD" id="cd00637">
    <property type="entry name" value="7tm_classA_rhodopsin-like"/>
    <property type="match status" value="1"/>
</dbReference>
<dbReference type="EMBL" id="DS470232">
    <property type="protein sequence ID" value="EDO29887.1"/>
    <property type="molecule type" value="Genomic_DNA"/>
</dbReference>
<name>A7T2C6_NEMVE</name>
<sequence length="325" mass="36380">MAFMNETRLQMKGTELMSFHNGTTSLPPDVQDLVSLYDTLLPLFASLAFVSLLFAMFANILVILIGSADPRNHNMASLFLLNISAAGIFYAGVNVVGEIIMLRYDVTRLQSSCVVQPLTSLQMILYSVLAYSVTGLCIERYLSKQTLDFPSYENIDERLNIKLTIFAAIWISSVAILAPIGLCSAKLSVAYLAFLIIFLHAFPLLGIFISNILHFKLTNNSVVPGPIVGNVTIYPIDQSERSLLASIVITLIVTWTPFHVVFVVGELSEFSSIGIYRFDLVRRAMQMLAHWNVLLNPVLFYKYATNLREGFNSIVVFCIHMFRQQ</sequence>
<gene>
    <name evidence="9" type="ORF">NEMVEDRAFT_v1g221316</name>
</gene>
<dbReference type="PRINTS" id="PR00237">
    <property type="entry name" value="GPCRRHODOPSN"/>
</dbReference>
<feature type="transmembrane region" description="Helical" evidence="7">
    <location>
        <begin position="188"/>
        <end position="209"/>
    </location>
</feature>
<organism evidence="9 10">
    <name type="scientific">Nematostella vectensis</name>
    <name type="common">Starlet sea anemone</name>
    <dbReference type="NCBI Taxonomy" id="45351"/>
    <lineage>
        <taxon>Eukaryota</taxon>
        <taxon>Metazoa</taxon>
        <taxon>Cnidaria</taxon>
        <taxon>Anthozoa</taxon>
        <taxon>Hexacorallia</taxon>
        <taxon>Actiniaria</taxon>
        <taxon>Edwardsiidae</taxon>
        <taxon>Nematostella</taxon>
    </lineage>
</organism>
<comment type="subcellular location">
    <subcellularLocation>
        <location evidence="1">Cell membrane</location>
        <topology evidence="1">Multi-pass membrane protein</topology>
    </subcellularLocation>
</comment>
<feature type="transmembrane region" description="Helical" evidence="7">
    <location>
        <begin position="124"/>
        <end position="142"/>
    </location>
</feature>
<keyword evidence="6" id="KW-0675">Receptor</keyword>
<dbReference type="SUPFAM" id="SSF81321">
    <property type="entry name" value="Family A G protein-coupled receptor-like"/>
    <property type="match status" value="1"/>
</dbReference>
<proteinExistence type="predicted"/>
<dbReference type="Proteomes" id="UP000001593">
    <property type="component" value="Unassembled WGS sequence"/>
</dbReference>
<evidence type="ECO:0000313" key="10">
    <source>
        <dbReference type="Proteomes" id="UP000001593"/>
    </source>
</evidence>
<keyword evidence="5 7" id="KW-0472">Membrane</keyword>
<evidence type="ECO:0000256" key="5">
    <source>
        <dbReference type="ARBA" id="ARBA00023136"/>
    </source>
</evidence>
<feature type="transmembrane region" description="Helical" evidence="7">
    <location>
        <begin position="163"/>
        <end position="182"/>
    </location>
</feature>
<dbReference type="InParanoid" id="A7T2C6"/>
<dbReference type="PROSITE" id="PS50262">
    <property type="entry name" value="G_PROTEIN_RECEP_F1_2"/>
    <property type="match status" value="1"/>
</dbReference>
<evidence type="ECO:0000313" key="9">
    <source>
        <dbReference type="EMBL" id="EDO29887.1"/>
    </source>
</evidence>
<dbReference type="HOGENOM" id="CLU_856072_0_0_1"/>
<evidence type="ECO:0000256" key="1">
    <source>
        <dbReference type="ARBA" id="ARBA00004651"/>
    </source>
</evidence>
<dbReference type="InterPro" id="IPR017452">
    <property type="entry name" value="GPCR_Rhodpsn_7TM"/>
</dbReference>
<evidence type="ECO:0000256" key="2">
    <source>
        <dbReference type="ARBA" id="ARBA00022475"/>
    </source>
</evidence>
<evidence type="ECO:0000256" key="3">
    <source>
        <dbReference type="ARBA" id="ARBA00022692"/>
    </source>
</evidence>
<reference evidence="9 10" key="1">
    <citation type="journal article" date="2007" name="Science">
        <title>Sea anemone genome reveals ancestral eumetazoan gene repertoire and genomic organization.</title>
        <authorList>
            <person name="Putnam N.H."/>
            <person name="Srivastava M."/>
            <person name="Hellsten U."/>
            <person name="Dirks B."/>
            <person name="Chapman J."/>
            <person name="Salamov A."/>
            <person name="Terry A."/>
            <person name="Shapiro H."/>
            <person name="Lindquist E."/>
            <person name="Kapitonov V.V."/>
            <person name="Jurka J."/>
            <person name="Genikhovich G."/>
            <person name="Grigoriev I.V."/>
            <person name="Lucas S.M."/>
            <person name="Steele R.E."/>
            <person name="Finnerty J.R."/>
            <person name="Technau U."/>
            <person name="Martindale M.Q."/>
            <person name="Rokhsar D.S."/>
        </authorList>
    </citation>
    <scope>NUCLEOTIDE SEQUENCE [LARGE SCALE GENOMIC DNA]</scope>
    <source>
        <strain evidence="10">CH2 X CH6</strain>
    </source>
</reference>
<feature type="transmembrane region" description="Helical" evidence="7">
    <location>
        <begin position="43"/>
        <end position="66"/>
    </location>
</feature>
<dbReference type="KEGG" id="nve:5500554"/>
<feature type="transmembrane region" description="Helical" evidence="7">
    <location>
        <begin position="78"/>
        <end position="104"/>
    </location>
</feature>
<dbReference type="GO" id="GO:0005886">
    <property type="term" value="C:plasma membrane"/>
    <property type="evidence" value="ECO:0000318"/>
    <property type="project" value="GO_Central"/>
</dbReference>
<evidence type="ECO:0000259" key="8">
    <source>
        <dbReference type="PROSITE" id="PS50262"/>
    </source>
</evidence>
<dbReference type="Gene3D" id="1.20.1070.10">
    <property type="entry name" value="Rhodopsin 7-helix transmembrane proteins"/>
    <property type="match status" value="1"/>
</dbReference>
<evidence type="ECO:0000256" key="4">
    <source>
        <dbReference type="ARBA" id="ARBA00022989"/>
    </source>
</evidence>
<dbReference type="GO" id="GO:0032870">
    <property type="term" value="P:cellular response to hormone stimulus"/>
    <property type="evidence" value="ECO:0000318"/>
    <property type="project" value="GO_Central"/>
</dbReference>
<keyword evidence="3 7" id="KW-0812">Transmembrane</keyword>
<dbReference type="PANTHER" id="PTHR24241:SF76">
    <property type="entry name" value="NEUROPEPTIDE SIFAMIDE RECEPTOR"/>
    <property type="match status" value="1"/>
</dbReference>
<evidence type="ECO:0000256" key="7">
    <source>
        <dbReference type="SAM" id="Phobius"/>
    </source>
</evidence>
<dbReference type="OMA" id="STCHEYG"/>
<protein>
    <recommendedName>
        <fullName evidence="8">G-protein coupled receptors family 1 profile domain-containing protein</fullName>
    </recommendedName>
</protein>
<feature type="domain" description="G-protein coupled receptors family 1 profile" evidence="8">
    <location>
        <begin position="58"/>
        <end position="300"/>
    </location>
</feature>
<dbReference type="InterPro" id="IPR000276">
    <property type="entry name" value="GPCR_Rhodpsn"/>
</dbReference>
<dbReference type="PANTHER" id="PTHR24241">
    <property type="entry name" value="NEUROPEPTIDE RECEPTOR-RELATED G-PROTEIN COUPLED RECEPTOR"/>
    <property type="match status" value="1"/>
</dbReference>
<dbReference type="AlphaFoldDB" id="A7T2C6"/>
<accession>A7T2C6</accession>
<keyword evidence="4 7" id="KW-1133">Transmembrane helix</keyword>
<dbReference type="GO" id="GO:0004930">
    <property type="term" value="F:G protein-coupled receptor activity"/>
    <property type="evidence" value="ECO:0000318"/>
    <property type="project" value="GO_Central"/>
</dbReference>
<keyword evidence="10" id="KW-1185">Reference proteome</keyword>
<feature type="transmembrane region" description="Helical" evidence="7">
    <location>
        <begin position="243"/>
        <end position="264"/>
    </location>
</feature>
<keyword evidence="2" id="KW-1003">Cell membrane</keyword>
<dbReference type="PhylomeDB" id="A7T2C6"/>
<dbReference type="GO" id="GO:0007186">
    <property type="term" value="P:G protein-coupled receptor signaling pathway"/>
    <property type="evidence" value="ECO:0000318"/>
    <property type="project" value="GO_Central"/>
</dbReference>
<evidence type="ECO:0000256" key="6">
    <source>
        <dbReference type="ARBA" id="ARBA00023170"/>
    </source>
</evidence>